<reference evidence="4" key="1">
    <citation type="submission" date="2016-10" db="EMBL/GenBank/DDBJ databases">
        <authorList>
            <person name="Varghese N."/>
            <person name="Submissions S."/>
        </authorList>
    </citation>
    <scope>NUCLEOTIDE SEQUENCE [LARGE SCALE GENOMIC DNA]</scope>
    <source>
        <strain evidence="4">IBRC-M10078</strain>
    </source>
</reference>
<dbReference type="Proteomes" id="UP000199159">
    <property type="component" value="Unassembled WGS sequence"/>
</dbReference>
<keyword evidence="1" id="KW-0472">Membrane</keyword>
<dbReference type="STRING" id="930152.SAMN05216565_103460"/>
<evidence type="ECO:0000259" key="2">
    <source>
        <dbReference type="PROSITE" id="PS51704"/>
    </source>
</evidence>
<dbReference type="PROSITE" id="PS51704">
    <property type="entry name" value="GP_PDE"/>
    <property type="match status" value="1"/>
</dbReference>
<feature type="transmembrane region" description="Helical" evidence="1">
    <location>
        <begin position="6"/>
        <end position="25"/>
    </location>
</feature>
<dbReference type="InterPro" id="IPR017946">
    <property type="entry name" value="PLC-like_Pdiesterase_TIM-brl"/>
</dbReference>
<evidence type="ECO:0000313" key="3">
    <source>
        <dbReference type="EMBL" id="SDP52270.1"/>
    </source>
</evidence>
<dbReference type="PANTHER" id="PTHR46211:SF1">
    <property type="entry name" value="GLYCEROPHOSPHODIESTER PHOSPHODIESTERASE, CYTOPLASMIC"/>
    <property type="match status" value="1"/>
</dbReference>
<evidence type="ECO:0000256" key="1">
    <source>
        <dbReference type="SAM" id="Phobius"/>
    </source>
</evidence>
<name>A0A1H0TF32_9BACI</name>
<dbReference type="InterPro" id="IPR030395">
    <property type="entry name" value="GP_PDE_dom"/>
</dbReference>
<dbReference type="GO" id="GO:0008081">
    <property type="term" value="F:phosphoric diester hydrolase activity"/>
    <property type="evidence" value="ECO:0007669"/>
    <property type="project" value="InterPro"/>
</dbReference>
<dbReference type="OrthoDB" id="384721at2"/>
<gene>
    <name evidence="3" type="ORF">SAMN05216565_103460</name>
</gene>
<dbReference type="GO" id="GO:0006629">
    <property type="term" value="P:lipid metabolic process"/>
    <property type="evidence" value="ECO:0007669"/>
    <property type="project" value="InterPro"/>
</dbReference>
<dbReference type="RefSeq" id="WP_090852508.1">
    <property type="nucleotide sequence ID" value="NZ_FNJU01000003.1"/>
</dbReference>
<organism evidence="3 4">
    <name type="scientific">Litchfieldia salsa</name>
    <dbReference type="NCBI Taxonomy" id="930152"/>
    <lineage>
        <taxon>Bacteria</taxon>
        <taxon>Bacillati</taxon>
        <taxon>Bacillota</taxon>
        <taxon>Bacilli</taxon>
        <taxon>Bacillales</taxon>
        <taxon>Bacillaceae</taxon>
        <taxon>Litchfieldia</taxon>
    </lineage>
</organism>
<dbReference type="Gene3D" id="3.20.20.190">
    <property type="entry name" value="Phosphatidylinositol (PI) phosphodiesterase"/>
    <property type="match status" value="1"/>
</dbReference>
<accession>A0A1H0TF32</accession>
<dbReference type="SUPFAM" id="SSF51695">
    <property type="entry name" value="PLC-like phosphodiesterases"/>
    <property type="match status" value="1"/>
</dbReference>
<keyword evidence="4" id="KW-1185">Reference proteome</keyword>
<sequence length="273" mass="31499">MREQVLYLSILMLFIFSTIPFYVNVKEVNSKILSIAHRGASGYAPENTFAAFDKAIEMDVDYLELDVQMTKDNHLVIIHDPKVNRTTNGKGFVKDLTLSQIKSLDAGSWFGEEFRGERIPTFKEILNVYGDKVGLLVELKNPSLYPGIEKKVSDAINNYSLFSEQNPSIKVQSFDLSSLRSLKKHLPLIDVGLLINRMINYRKLLKVEKDIDFINMQKRYITRHIVLQAHQLNLKIYAWTVNELRDLTYLLHLGIDGAIVDYPEIIFKLQKIY</sequence>
<dbReference type="Pfam" id="PF03009">
    <property type="entry name" value="GDPD"/>
    <property type="match status" value="1"/>
</dbReference>
<protein>
    <submittedName>
        <fullName evidence="3">Glycerophosphoryl diester phosphodiesterase</fullName>
    </submittedName>
</protein>
<proteinExistence type="predicted"/>
<keyword evidence="1" id="KW-1133">Transmembrane helix</keyword>
<feature type="domain" description="GP-PDE" evidence="2">
    <location>
        <begin position="32"/>
        <end position="270"/>
    </location>
</feature>
<keyword evidence="1" id="KW-0812">Transmembrane</keyword>
<evidence type="ECO:0000313" key="4">
    <source>
        <dbReference type="Proteomes" id="UP000199159"/>
    </source>
</evidence>
<dbReference type="AlphaFoldDB" id="A0A1H0TF32"/>
<dbReference type="PANTHER" id="PTHR46211">
    <property type="entry name" value="GLYCEROPHOSPHORYL DIESTER PHOSPHODIESTERASE"/>
    <property type="match status" value="1"/>
</dbReference>
<dbReference type="EMBL" id="FNJU01000003">
    <property type="protein sequence ID" value="SDP52270.1"/>
    <property type="molecule type" value="Genomic_DNA"/>
</dbReference>